<dbReference type="KEGG" id="btab:109034572"/>
<reference evidence="3" key="1">
    <citation type="submission" date="2021-12" db="EMBL/GenBank/DDBJ databases">
        <authorList>
            <person name="King R."/>
        </authorList>
    </citation>
    <scope>NUCLEOTIDE SEQUENCE</scope>
</reference>
<evidence type="ECO:0000313" key="3">
    <source>
        <dbReference type="EMBL" id="CAH0382068.1"/>
    </source>
</evidence>
<feature type="region of interest" description="Disordered" evidence="1">
    <location>
        <begin position="90"/>
        <end position="163"/>
    </location>
</feature>
<dbReference type="InterPro" id="IPR031722">
    <property type="entry name" value="Coilin_N"/>
</dbReference>
<feature type="compositionally biased region" description="Basic residues" evidence="1">
    <location>
        <begin position="300"/>
        <end position="314"/>
    </location>
</feature>
<dbReference type="Pfam" id="PF15862">
    <property type="entry name" value="Coilin_N"/>
    <property type="match status" value="1"/>
</dbReference>
<feature type="compositionally biased region" description="Polar residues" evidence="1">
    <location>
        <begin position="237"/>
        <end position="249"/>
    </location>
</feature>
<name>A0A9P0A115_BEMTA</name>
<evidence type="ECO:0000259" key="2">
    <source>
        <dbReference type="Pfam" id="PF15862"/>
    </source>
</evidence>
<dbReference type="EMBL" id="OU963862">
    <property type="protein sequence ID" value="CAH0382068.1"/>
    <property type="molecule type" value="Genomic_DNA"/>
</dbReference>
<feature type="region of interest" description="Disordered" evidence="1">
    <location>
        <begin position="276"/>
        <end position="344"/>
    </location>
</feature>
<keyword evidence="4" id="KW-1185">Reference proteome</keyword>
<gene>
    <name evidence="3" type="ORF">BEMITA_LOCUS1656</name>
</gene>
<dbReference type="AlphaFoldDB" id="A0A9P0A115"/>
<feature type="compositionally biased region" description="Basic and acidic residues" evidence="1">
    <location>
        <begin position="90"/>
        <end position="108"/>
    </location>
</feature>
<feature type="compositionally biased region" description="Basic residues" evidence="1">
    <location>
        <begin position="146"/>
        <end position="155"/>
    </location>
</feature>
<feature type="compositionally biased region" description="Polar residues" evidence="1">
    <location>
        <begin position="317"/>
        <end position="334"/>
    </location>
</feature>
<feature type="region of interest" description="Disordered" evidence="1">
    <location>
        <begin position="236"/>
        <end position="261"/>
    </location>
</feature>
<feature type="domain" description="Coilin N-terminal" evidence="2">
    <location>
        <begin position="13"/>
        <end position="153"/>
    </location>
</feature>
<sequence length="616" mass="69919">MACNLGFRIGLLLDQFFSDRRKKCYYFINTDKVNTISELKETLTFKFDLPSDVQLMHNGFLLLDEDTVFVIRQDETIEVVPCSPLQEKSFLKERTEDSSSPSKREPHCSRAQVKSTNEKIPSSKDKITEPHSLQTNSDESSSGEKVKKKKKKKRNRSPENLHVLENSVDDASGMDYHSTPLNFVQASNKYYQIEKAESPSSSSNFIKDSVKTPILSESKHVFDDESEVQNLALESANPHSNSLNNVDSNRSNKRKWKNESNRLRYSGVAELIKQIQTSTSSKVETEEPTIDTAIDDSSPKAKRKRTRRHRKRKTKSNDNSFNTSNMAPISTENGSTEDFEELQSKPRLHKRFDSHEDVSLNFDTHQNAIATTAAAHEINSHSKLCSQISPLTPPSEHNSEDDVYKKLLNLKKMNKPVVFERVLKGDVRNIQDEEKPLLTSEKVDAVPSNSEKNANEDQMEIIYQDTNEAVLPLKVVSNSSSNDEAETFIGTENQRSEIDSSKKEPCPVHIKKTICDNNLEKIDISNYPIIESTRKNDILVFKTLKLSASLSPTLSNLILARVLDTYPGTLILFEILGGEEELDFTTDGSLMEEHKTPNPLIKLNWTDLYEPRLLYP</sequence>
<accession>A0A9P0A115</accession>
<proteinExistence type="predicted"/>
<organism evidence="3 4">
    <name type="scientific">Bemisia tabaci</name>
    <name type="common">Sweetpotato whitefly</name>
    <name type="synonym">Aleurodes tabaci</name>
    <dbReference type="NCBI Taxonomy" id="7038"/>
    <lineage>
        <taxon>Eukaryota</taxon>
        <taxon>Metazoa</taxon>
        <taxon>Ecdysozoa</taxon>
        <taxon>Arthropoda</taxon>
        <taxon>Hexapoda</taxon>
        <taxon>Insecta</taxon>
        <taxon>Pterygota</taxon>
        <taxon>Neoptera</taxon>
        <taxon>Paraneoptera</taxon>
        <taxon>Hemiptera</taxon>
        <taxon>Sternorrhyncha</taxon>
        <taxon>Aleyrodoidea</taxon>
        <taxon>Aleyrodidae</taxon>
        <taxon>Aleyrodinae</taxon>
        <taxon>Bemisia</taxon>
    </lineage>
</organism>
<protein>
    <recommendedName>
        <fullName evidence="2">Coilin N-terminal domain-containing protein</fullName>
    </recommendedName>
</protein>
<feature type="compositionally biased region" description="Polar residues" evidence="1">
    <location>
        <begin position="131"/>
        <end position="140"/>
    </location>
</feature>
<evidence type="ECO:0000313" key="4">
    <source>
        <dbReference type="Proteomes" id="UP001152759"/>
    </source>
</evidence>
<evidence type="ECO:0000256" key="1">
    <source>
        <dbReference type="SAM" id="MobiDB-lite"/>
    </source>
</evidence>
<dbReference type="Proteomes" id="UP001152759">
    <property type="component" value="Chromosome 1"/>
</dbReference>